<organism evidence="1 2">
    <name type="scientific">Brasilonema octagenarum UFV-OR1</name>
    <dbReference type="NCBI Taxonomy" id="417115"/>
    <lineage>
        <taxon>Bacteria</taxon>
        <taxon>Bacillati</taxon>
        <taxon>Cyanobacteriota</taxon>
        <taxon>Cyanophyceae</taxon>
        <taxon>Nostocales</taxon>
        <taxon>Scytonemataceae</taxon>
        <taxon>Brasilonema</taxon>
        <taxon>Octagenarum group</taxon>
    </lineage>
</organism>
<sequence length="199" mass="22284">MIIFTFTVLMLANNVKLRFTLRIIGCTLLTVLTPTILTAQTLPYGTARQPQTCSSRVEPKKGAPSIEQAKMYFLCDQESQFGTPGQGGSNFVRLISDLTLHVASNSRPANLTDLEYNTNQRGEHLSISMDKPVYDIRGSFTHHTCYEIRGRSYLPGKNCTVEQYPNSTGICFQNTFGDWHCRMKGSSKKIGRDLPPPEK</sequence>
<comment type="caution">
    <text evidence="1">The sequence shown here is derived from an EMBL/GenBank/DDBJ whole genome shotgun (WGS) entry which is preliminary data.</text>
</comment>
<evidence type="ECO:0008006" key="3">
    <source>
        <dbReference type="Google" id="ProtNLM"/>
    </source>
</evidence>
<proteinExistence type="predicted"/>
<dbReference type="RefSeq" id="WP_169265967.1">
    <property type="nucleotide sequence ID" value="NZ_QMEC01000064.1"/>
</dbReference>
<gene>
    <name evidence="1" type="ORF">DP115_17040</name>
</gene>
<protein>
    <recommendedName>
        <fullName evidence="3">Chromophore lyase CpcT/CpeT</fullName>
    </recommendedName>
</protein>
<evidence type="ECO:0000313" key="1">
    <source>
        <dbReference type="EMBL" id="NMF64383.1"/>
    </source>
</evidence>
<dbReference type="Proteomes" id="UP000762253">
    <property type="component" value="Unassembled WGS sequence"/>
</dbReference>
<accession>A0ABX1M7A3</accession>
<dbReference type="EMBL" id="QMEC01000064">
    <property type="protein sequence ID" value="NMF64383.1"/>
    <property type="molecule type" value="Genomic_DNA"/>
</dbReference>
<evidence type="ECO:0000313" key="2">
    <source>
        <dbReference type="Proteomes" id="UP000762253"/>
    </source>
</evidence>
<reference evidence="1 2" key="1">
    <citation type="submission" date="2018-06" db="EMBL/GenBank/DDBJ databases">
        <title>Comparative genomics of Brasilonema spp. strains.</title>
        <authorList>
            <person name="Alvarenga D.O."/>
            <person name="Fiore M.F."/>
            <person name="Varani A.M."/>
        </authorList>
    </citation>
    <scope>NUCLEOTIDE SEQUENCE [LARGE SCALE GENOMIC DNA]</scope>
    <source>
        <strain evidence="1 2">UFV-OR1</strain>
    </source>
</reference>
<keyword evidence="2" id="KW-1185">Reference proteome</keyword>
<name>A0ABX1M7A3_9CYAN</name>